<feature type="transmembrane region" description="Helical" evidence="1">
    <location>
        <begin position="79"/>
        <end position="96"/>
    </location>
</feature>
<dbReference type="Proteomes" id="UP000204391">
    <property type="component" value="Chromosome"/>
</dbReference>
<keyword evidence="3" id="KW-1185">Reference proteome</keyword>
<dbReference type="KEGG" id="vne:CFK40_17200"/>
<accession>A0A221MG96</accession>
<dbReference type="RefSeq" id="WP_089533628.1">
    <property type="nucleotide sequence ID" value="NZ_CP022437.1"/>
</dbReference>
<evidence type="ECO:0000313" key="2">
    <source>
        <dbReference type="EMBL" id="ASN06632.1"/>
    </source>
</evidence>
<evidence type="ECO:0000256" key="1">
    <source>
        <dbReference type="SAM" id="Phobius"/>
    </source>
</evidence>
<evidence type="ECO:0000313" key="3">
    <source>
        <dbReference type="Proteomes" id="UP000204391"/>
    </source>
</evidence>
<proteinExistence type="predicted"/>
<protein>
    <submittedName>
        <fullName evidence="2">Uncharacterized protein</fullName>
    </submittedName>
</protein>
<feature type="transmembrane region" description="Helical" evidence="1">
    <location>
        <begin position="312"/>
        <end position="331"/>
    </location>
</feature>
<feature type="transmembrane region" description="Helical" evidence="1">
    <location>
        <begin position="39"/>
        <end position="58"/>
    </location>
</feature>
<feature type="transmembrane region" description="Helical" evidence="1">
    <location>
        <begin position="209"/>
        <end position="228"/>
    </location>
</feature>
<feature type="transmembrane region" description="Helical" evidence="1">
    <location>
        <begin position="168"/>
        <end position="188"/>
    </location>
</feature>
<dbReference type="EMBL" id="CP022437">
    <property type="protein sequence ID" value="ASN06632.1"/>
    <property type="molecule type" value="Genomic_DNA"/>
</dbReference>
<feature type="transmembrane region" description="Helical" evidence="1">
    <location>
        <begin position="234"/>
        <end position="257"/>
    </location>
</feature>
<feature type="transmembrane region" description="Helical" evidence="1">
    <location>
        <begin position="102"/>
        <end position="128"/>
    </location>
</feature>
<keyword evidence="1" id="KW-1133">Transmembrane helix</keyword>
<feature type="transmembrane region" description="Helical" evidence="1">
    <location>
        <begin position="140"/>
        <end position="162"/>
    </location>
</feature>
<sequence>MQQKNNYKKIEPASGAIIMAIGIFLIGTVNAFPVLDITFGKYLAIIVMIAWVVIYKSLSIQFFQKDFLIPFIKHPVKSFTIGTWIAGVSVLCNVFIKYFPDIILITQAMAILNTFLWLFFLVTCFYNFRKLYFENQQYPVHGVILLSTVGTQSIILLLNNVFFRFPTYFSEAIIILGFMFYLAGIVLISKRYVKQKNWSLANDWSNTNCIIHGALSITGLAIVTTNTFTPAFIAAFWVVVFLLLVVIEAIEILRAIVRIKKYGWNKGLFEYNVSQWSRNFTFGMFYTFSLVMHFNSFYPIPDMLFNFQTSFMAFWAWIVLSALIIQIGIFIKSRIETYSHVKGRKVTHYKAS</sequence>
<keyword evidence="1" id="KW-0812">Transmembrane</keyword>
<feature type="transmembrane region" description="Helical" evidence="1">
    <location>
        <begin position="278"/>
        <end position="300"/>
    </location>
</feature>
<reference evidence="2 3" key="1">
    <citation type="journal article" date="2003" name="Int. J. Syst. Evol. Microbiol.">
        <title>Virgibacillus carmonensis sp. nov., Virgibacillus necropolis sp. nov. and Virgibacillus picturae sp. nov., three novel species isolated from deteriorated mural paintings, transfer of the species of the genus salibacillus to Virgibacillus, as Virgibacillus marismortui comb. nov. and Virgibacillus salexigens comb. nov., and emended description of the genus Virgibacillus.</title>
        <authorList>
            <person name="Heyrman J."/>
            <person name="Logan N.A."/>
            <person name="Busse H.J."/>
            <person name="Balcaen A."/>
            <person name="Lebbe L."/>
            <person name="Rodriguez-Diaz M."/>
            <person name="Swings J."/>
            <person name="De Vos P."/>
        </authorList>
    </citation>
    <scope>NUCLEOTIDE SEQUENCE [LARGE SCALE GENOMIC DNA]</scope>
    <source>
        <strain evidence="2 3">LMG 19488</strain>
    </source>
</reference>
<organism evidence="2 3">
    <name type="scientific">Virgibacillus necropolis</name>
    <dbReference type="NCBI Taxonomy" id="163877"/>
    <lineage>
        <taxon>Bacteria</taxon>
        <taxon>Bacillati</taxon>
        <taxon>Bacillota</taxon>
        <taxon>Bacilli</taxon>
        <taxon>Bacillales</taxon>
        <taxon>Bacillaceae</taxon>
        <taxon>Virgibacillus</taxon>
    </lineage>
</organism>
<dbReference type="AlphaFoldDB" id="A0A221MG96"/>
<keyword evidence="1" id="KW-0472">Membrane</keyword>
<dbReference type="OrthoDB" id="2734473at2"/>
<feature type="transmembrane region" description="Helical" evidence="1">
    <location>
        <begin position="12"/>
        <end position="33"/>
    </location>
</feature>
<gene>
    <name evidence="2" type="ORF">CFK40_17200</name>
</gene>
<name>A0A221MG96_9BACI</name>